<accession>A0A0L8AJH9</accession>
<name>A0A0L8AJH9_9BACT</name>
<sequence>MIKSVSNTLLTLTVVLLSVGCTNQAIPKKDVKRDDVDLSYSDDLSKYRPTVKVQSKEGDTIKVLNNQAIRSTYEISDKMDAVMDSIAVRNDTLATLSGYTIMVYSGTNEVEAGRIRNRLFDILPAMEAQIQYKLPTYFVKIGEFYQQIEAQPLYEKIKKYYPTATVVPEQFKLEK</sequence>
<evidence type="ECO:0008006" key="3">
    <source>
        <dbReference type="Google" id="ProtNLM"/>
    </source>
</evidence>
<protein>
    <recommendedName>
        <fullName evidence="3">SPOR domain-containing protein</fullName>
    </recommendedName>
</protein>
<evidence type="ECO:0000313" key="1">
    <source>
        <dbReference type="EMBL" id="KOF02397.1"/>
    </source>
</evidence>
<dbReference type="OrthoDB" id="2473397at2"/>
<reference evidence="2" key="1">
    <citation type="submission" date="2014-11" db="EMBL/GenBank/DDBJ databases">
        <title>Genome sequencing of Roseivirga sp. D-25.</title>
        <authorList>
            <person name="Selvaratnam C."/>
            <person name="Thevarajoo S."/>
            <person name="Goh K.M."/>
            <person name="Eee R."/>
            <person name="Chan K.-G."/>
            <person name="Chong C.S."/>
        </authorList>
    </citation>
    <scope>NUCLEOTIDE SEQUENCE [LARGE SCALE GENOMIC DNA]</scope>
    <source>
        <strain evidence="2">D-25</strain>
    </source>
</reference>
<proteinExistence type="predicted"/>
<dbReference type="RefSeq" id="WP_053224044.1">
    <property type="nucleotide sequence ID" value="NZ_JSVA01000013.1"/>
</dbReference>
<comment type="caution">
    <text evidence="1">The sequence shown here is derived from an EMBL/GenBank/DDBJ whole genome shotgun (WGS) entry which is preliminary data.</text>
</comment>
<dbReference type="PROSITE" id="PS51257">
    <property type="entry name" value="PROKAR_LIPOPROTEIN"/>
    <property type="match status" value="1"/>
</dbReference>
<dbReference type="Proteomes" id="UP000036908">
    <property type="component" value="Unassembled WGS sequence"/>
</dbReference>
<gene>
    <name evidence="1" type="ORF">OB69_12340</name>
</gene>
<dbReference type="AlphaFoldDB" id="A0A0L8AJH9"/>
<evidence type="ECO:0000313" key="2">
    <source>
        <dbReference type="Proteomes" id="UP000036908"/>
    </source>
</evidence>
<dbReference type="EMBL" id="JSVA01000013">
    <property type="protein sequence ID" value="KOF02397.1"/>
    <property type="molecule type" value="Genomic_DNA"/>
</dbReference>
<dbReference type="PATRIC" id="fig|1566026.4.peg.761"/>
<keyword evidence="2" id="KW-1185">Reference proteome</keyword>
<organism evidence="1 2">
    <name type="scientific">Roseivirga seohaensis subsp. aquiponti</name>
    <dbReference type="NCBI Taxonomy" id="1566026"/>
    <lineage>
        <taxon>Bacteria</taxon>
        <taxon>Pseudomonadati</taxon>
        <taxon>Bacteroidota</taxon>
        <taxon>Cytophagia</taxon>
        <taxon>Cytophagales</taxon>
        <taxon>Roseivirgaceae</taxon>
        <taxon>Roseivirga</taxon>
    </lineage>
</organism>